<evidence type="ECO:0000313" key="2">
    <source>
        <dbReference type="Proteomes" id="UP000240800"/>
    </source>
</evidence>
<accession>A0ABX5J6A6</accession>
<proteinExistence type="predicted"/>
<evidence type="ECO:0000313" key="1">
    <source>
        <dbReference type="EMBL" id="PTM78426.1"/>
    </source>
</evidence>
<gene>
    <name evidence="1" type="ORF">C8J29_104387</name>
</gene>
<keyword evidence="2" id="KW-1185">Reference proteome</keyword>
<evidence type="ECO:0008006" key="3">
    <source>
        <dbReference type="Google" id="ProtNLM"/>
    </source>
</evidence>
<organism evidence="1 2">
    <name type="scientific">Cereibacter johrii</name>
    <dbReference type="NCBI Taxonomy" id="445629"/>
    <lineage>
        <taxon>Bacteria</taxon>
        <taxon>Pseudomonadati</taxon>
        <taxon>Pseudomonadota</taxon>
        <taxon>Alphaproteobacteria</taxon>
        <taxon>Rhodobacterales</taxon>
        <taxon>Paracoccaceae</taxon>
        <taxon>Cereibacter</taxon>
    </lineage>
</organism>
<sequence>MRLRAHGVPPEDLPVMAAEAHGIRRLIDWNPPDLSVAEIEAIYRLAYRARAAASPRSLFGASPTRSPMGLAIRALRRRRRSARASLPSQPPVRWRPIGSIIGRPLTGSVSVRQGSPKTACTISSVRTVSGGPLAWMRPPAIATSASA</sequence>
<dbReference type="EMBL" id="PZZW01000004">
    <property type="protein sequence ID" value="PTM78426.1"/>
    <property type="molecule type" value="Genomic_DNA"/>
</dbReference>
<protein>
    <recommendedName>
        <fullName evidence="3">Iron-containing alcohol dehydrogenase-like protein</fullName>
    </recommendedName>
</protein>
<comment type="caution">
    <text evidence="1">The sequence shown here is derived from an EMBL/GenBank/DDBJ whole genome shotgun (WGS) entry which is preliminary data.</text>
</comment>
<reference evidence="1 2" key="1">
    <citation type="submission" date="2018-04" db="EMBL/GenBank/DDBJ databases">
        <title>Genomic Encyclopedia of Type Strains, Phase III (KMG-III): the genomes of soil and plant-associated and newly described type strains.</title>
        <authorList>
            <person name="Whitman W."/>
        </authorList>
    </citation>
    <scope>NUCLEOTIDE SEQUENCE [LARGE SCALE GENOMIC DNA]</scope>
    <source>
        <strain evidence="1 2">JA192</strain>
    </source>
</reference>
<dbReference type="Proteomes" id="UP000240800">
    <property type="component" value="Unassembled WGS sequence"/>
</dbReference>
<name>A0ABX5J6A6_9RHOB</name>